<gene>
    <name evidence="1" type="ORF">PCASD_05368</name>
</gene>
<dbReference type="AlphaFoldDB" id="A0A2N5UNC8"/>
<protein>
    <submittedName>
        <fullName evidence="1">Uncharacterized protein</fullName>
    </submittedName>
</protein>
<reference evidence="1 2" key="1">
    <citation type="submission" date="2017-11" db="EMBL/GenBank/DDBJ databases">
        <title>De novo assembly and phasing of dikaryotic genomes from two isolates of Puccinia coronata f. sp. avenae, the causal agent of oat crown rust.</title>
        <authorList>
            <person name="Miller M.E."/>
            <person name="Zhang Y."/>
            <person name="Omidvar V."/>
            <person name="Sperschneider J."/>
            <person name="Schwessinger B."/>
            <person name="Raley C."/>
            <person name="Palmer J.M."/>
            <person name="Garnica D."/>
            <person name="Upadhyaya N."/>
            <person name="Rathjen J."/>
            <person name="Taylor J.M."/>
            <person name="Park R.F."/>
            <person name="Dodds P.N."/>
            <person name="Hirsch C.D."/>
            <person name="Kianian S.F."/>
            <person name="Figueroa M."/>
        </authorList>
    </citation>
    <scope>NUCLEOTIDE SEQUENCE [LARGE SCALE GENOMIC DNA]</scope>
    <source>
        <strain evidence="1">12SD80</strain>
    </source>
</reference>
<organism evidence="1 2">
    <name type="scientific">Puccinia coronata f. sp. avenae</name>
    <dbReference type="NCBI Taxonomy" id="200324"/>
    <lineage>
        <taxon>Eukaryota</taxon>
        <taxon>Fungi</taxon>
        <taxon>Dikarya</taxon>
        <taxon>Basidiomycota</taxon>
        <taxon>Pucciniomycotina</taxon>
        <taxon>Pucciniomycetes</taxon>
        <taxon>Pucciniales</taxon>
        <taxon>Pucciniaceae</taxon>
        <taxon>Puccinia</taxon>
    </lineage>
</organism>
<proteinExistence type="predicted"/>
<accession>A0A2N5UNC8</accession>
<evidence type="ECO:0000313" key="1">
    <source>
        <dbReference type="EMBL" id="PLW39263.1"/>
    </source>
</evidence>
<evidence type="ECO:0000313" key="2">
    <source>
        <dbReference type="Proteomes" id="UP000235392"/>
    </source>
</evidence>
<sequence length="116" mass="13150">MLSDRASSLNLLKICTQDNDGAKSFKGLAYIPELGLRASLITDHVENWFAKWVYHNHHHLNEDHPSGANPSSQPFLEDYDPLGLRVTVHIAYINHEDCLILKLDLTRPNFLIESTA</sequence>
<comment type="caution">
    <text evidence="1">The sequence shown here is derived from an EMBL/GenBank/DDBJ whole genome shotgun (WGS) entry which is preliminary data.</text>
</comment>
<name>A0A2N5UNC8_9BASI</name>
<dbReference type="Proteomes" id="UP000235392">
    <property type="component" value="Unassembled WGS sequence"/>
</dbReference>
<dbReference type="EMBL" id="PGCI01000117">
    <property type="protein sequence ID" value="PLW39263.1"/>
    <property type="molecule type" value="Genomic_DNA"/>
</dbReference>